<sequence>MSMRLGRYNLQTMMELGHNKPKMMIQLGHRDLQIMIEPGQDNPLIKKKRKLDYGHIGTLGS</sequence>
<evidence type="ECO:0000313" key="1">
    <source>
        <dbReference type="EMBL" id="CAH7684991.1"/>
    </source>
</evidence>
<dbReference type="Proteomes" id="UP001153365">
    <property type="component" value="Unassembled WGS sequence"/>
</dbReference>
<dbReference type="AlphaFoldDB" id="A0AAV0BDV4"/>
<reference evidence="1" key="1">
    <citation type="submission" date="2022-06" db="EMBL/GenBank/DDBJ databases">
        <authorList>
            <consortium name="SYNGENTA / RWTH Aachen University"/>
        </authorList>
    </citation>
    <scope>NUCLEOTIDE SEQUENCE</scope>
</reference>
<name>A0AAV0BDV4_PHAPC</name>
<gene>
    <name evidence="1" type="ORF">PPACK8108_LOCUS19450</name>
</gene>
<dbReference type="EMBL" id="CALTRL010005699">
    <property type="protein sequence ID" value="CAH7684991.1"/>
    <property type="molecule type" value="Genomic_DNA"/>
</dbReference>
<keyword evidence="2" id="KW-1185">Reference proteome</keyword>
<proteinExistence type="predicted"/>
<evidence type="ECO:0008006" key="3">
    <source>
        <dbReference type="Google" id="ProtNLM"/>
    </source>
</evidence>
<comment type="caution">
    <text evidence="1">The sequence shown here is derived from an EMBL/GenBank/DDBJ whole genome shotgun (WGS) entry which is preliminary data.</text>
</comment>
<organism evidence="1 2">
    <name type="scientific">Phakopsora pachyrhizi</name>
    <name type="common">Asian soybean rust disease fungus</name>
    <dbReference type="NCBI Taxonomy" id="170000"/>
    <lineage>
        <taxon>Eukaryota</taxon>
        <taxon>Fungi</taxon>
        <taxon>Dikarya</taxon>
        <taxon>Basidiomycota</taxon>
        <taxon>Pucciniomycotina</taxon>
        <taxon>Pucciniomycetes</taxon>
        <taxon>Pucciniales</taxon>
        <taxon>Phakopsoraceae</taxon>
        <taxon>Phakopsora</taxon>
    </lineage>
</organism>
<accession>A0AAV0BDV4</accession>
<evidence type="ECO:0000313" key="2">
    <source>
        <dbReference type="Proteomes" id="UP001153365"/>
    </source>
</evidence>
<protein>
    <recommendedName>
        <fullName evidence="3">Integrase</fullName>
    </recommendedName>
</protein>